<dbReference type="RefSeq" id="WP_106463701.1">
    <property type="nucleotide sequence ID" value="NZ_PXOQ01000009.1"/>
</dbReference>
<dbReference type="PROSITE" id="PS51257">
    <property type="entry name" value="PROKAR_LIPOPROTEIN"/>
    <property type="match status" value="1"/>
</dbReference>
<dbReference type="Proteomes" id="UP000238426">
    <property type="component" value="Unassembled WGS sequence"/>
</dbReference>
<dbReference type="EMBL" id="PXOQ01000009">
    <property type="protein sequence ID" value="PSG88561.1"/>
    <property type="molecule type" value="Genomic_DNA"/>
</dbReference>
<protein>
    <submittedName>
        <fullName evidence="1">Uncharacterized protein</fullName>
    </submittedName>
</protein>
<name>A0A2T1N9K9_9FLAO</name>
<comment type="caution">
    <text evidence="1">The sequence shown here is derived from an EMBL/GenBank/DDBJ whole genome shotgun (WGS) entry which is preliminary data.</text>
</comment>
<evidence type="ECO:0000313" key="1">
    <source>
        <dbReference type="EMBL" id="PSG88561.1"/>
    </source>
</evidence>
<keyword evidence="2" id="KW-1185">Reference proteome</keyword>
<accession>A0A2T1N9K9</accession>
<evidence type="ECO:0000313" key="2">
    <source>
        <dbReference type="Proteomes" id="UP000238426"/>
    </source>
</evidence>
<organism evidence="1 2">
    <name type="scientific">Aurantibacter aestuarii</name>
    <dbReference type="NCBI Taxonomy" id="1266046"/>
    <lineage>
        <taxon>Bacteria</taxon>
        <taxon>Pseudomonadati</taxon>
        <taxon>Bacteroidota</taxon>
        <taxon>Flavobacteriia</taxon>
        <taxon>Flavobacteriales</taxon>
        <taxon>Flavobacteriaceae</taxon>
        <taxon>Aurantibacter</taxon>
    </lineage>
</organism>
<reference evidence="1 2" key="1">
    <citation type="submission" date="2018-03" db="EMBL/GenBank/DDBJ databases">
        <title>Mesoflavibacter sp. HG37 and Mesoflavibacter sp. HG96 sp.nov., two marine bacteria isolated from seawater of Western Pacific Ocean.</title>
        <authorList>
            <person name="Cheng H."/>
            <person name="Wu Y.-H."/>
            <person name="Guo L.-L."/>
            <person name="Xu X.-W."/>
        </authorList>
    </citation>
    <scope>NUCLEOTIDE SEQUENCE [LARGE SCALE GENOMIC DNA]</scope>
    <source>
        <strain evidence="1 2">KCTC 32269</strain>
    </source>
</reference>
<dbReference type="AlphaFoldDB" id="A0A2T1N9K9"/>
<proteinExistence type="predicted"/>
<sequence length="246" mass="28768">MKLIIKITILFFCIILISCNNKETNIKKSENINFSVTKDISAFNPNNNRGNKNNRYVYILDSLLDYTNLVKVGEKNNPFENDTLIWFNIYSSKSKRLLEEREIFFSDKKAPQINQYITYDSNGNILKDRSYFVDLHISDTLNLGKSIHSLEYVGKVDENRTLLAAHIENSYDNVKRIDSFRGNEETNKVRFWINLDSSGEKIIKGFVSQQHIKKTEIDDSTSKLTVYYKRILFNKKVYMKIVDSLD</sequence>
<gene>
    <name evidence="1" type="ORF">C7H52_09715</name>
</gene>